<feature type="domain" description="Alpha/beta hydrolase fold-3" evidence="4">
    <location>
        <begin position="135"/>
        <end position="342"/>
    </location>
</feature>
<evidence type="ECO:0000256" key="1">
    <source>
        <dbReference type="ARBA" id="ARBA00010515"/>
    </source>
</evidence>
<dbReference type="Proteomes" id="UP000466554">
    <property type="component" value="Chromosome"/>
</dbReference>
<evidence type="ECO:0000256" key="2">
    <source>
        <dbReference type="ARBA" id="ARBA00022801"/>
    </source>
</evidence>
<feature type="compositionally biased region" description="Low complexity" evidence="3">
    <location>
        <begin position="1"/>
        <end position="11"/>
    </location>
</feature>
<gene>
    <name evidence="5" type="ORF">MPRF_50550</name>
</gene>
<dbReference type="SUPFAM" id="SSF53474">
    <property type="entry name" value="alpha/beta-Hydrolases"/>
    <property type="match status" value="1"/>
</dbReference>
<evidence type="ECO:0000313" key="6">
    <source>
        <dbReference type="Proteomes" id="UP000466554"/>
    </source>
</evidence>
<dbReference type="GO" id="GO:0016787">
    <property type="term" value="F:hydrolase activity"/>
    <property type="evidence" value="ECO:0007669"/>
    <property type="project" value="UniProtKB-KW"/>
</dbReference>
<evidence type="ECO:0000259" key="4">
    <source>
        <dbReference type="Pfam" id="PF07859"/>
    </source>
</evidence>
<dbReference type="InterPro" id="IPR013094">
    <property type="entry name" value="AB_hydrolase_3"/>
</dbReference>
<dbReference type="PANTHER" id="PTHR48081">
    <property type="entry name" value="AB HYDROLASE SUPERFAMILY PROTEIN C4A8.06C"/>
    <property type="match status" value="1"/>
</dbReference>
<comment type="similarity">
    <text evidence="1">Belongs to the 'GDXG' lipolytic enzyme family.</text>
</comment>
<organism evidence="5 6">
    <name type="scientific">Mycolicibacterium parafortuitum</name>
    <name type="common">Mycobacterium parafortuitum</name>
    <dbReference type="NCBI Taxonomy" id="39692"/>
    <lineage>
        <taxon>Bacteria</taxon>
        <taxon>Bacillati</taxon>
        <taxon>Actinomycetota</taxon>
        <taxon>Actinomycetes</taxon>
        <taxon>Mycobacteriales</taxon>
        <taxon>Mycobacteriaceae</taxon>
        <taxon>Mycolicibacterium</taxon>
    </lineage>
</organism>
<dbReference type="Gene3D" id="3.40.50.1820">
    <property type="entry name" value="alpha/beta hydrolase"/>
    <property type="match status" value="1"/>
</dbReference>
<dbReference type="FunFam" id="3.40.50.1820:FF:000089">
    <property type="entry name" value="Alpha/beta hydrolase"/>
    <property type="match status" value="1"/>
</dbReference>
<proteinExistence type="inferred from homology"/>
<dbReference type="PANTHER" id="PTHR48081:SF8">
    <property type="entry name" value="ALPHA_BETA HYDROLASE FOLD-3 DOMAIN-CONTAINING PROTEIN-RELATED"/>
    <property type="match status" value="1"/>
</dbReference>
<dbReference type="InterPro" id="IPR050300">
    <property type="entry name" value="GDXG_lipolytic_enzyme"/>
</dbReference>
<dbReference type="EMBL" id="AP022598">
    <property type="protein sequence ID" value="BBY78156.1"/>
    <property type="molecule type" value="Genomic_DNA"/>
</dbReference>
<evidence type="ECO:0000256" key="3">
    <source>
        <dbReference type="SAM" id="MobiDB-lite"/>
    </source>
</evidence>
<dbReference type="Pfam" id="PF07859">
    <property type="entry name" value="Abhydrolase_3"/>
    <property type="match status" value="1"/>
</dbReference>
<dbReference type="InterPro" id="IPR029058">
    <property type="entry name" value="AB_hydrolase_fold"/>
</dbReference>
<accession>A0A7I7UD36</accession>
<feature type="region of interest" description="Disordered" evidence="3">
    <location>
        <begin position="1"/>
        <end position="21"/>
    </location>
</feature>
<keyword evidence="2" id="KW-0378">Hydrolase</keyword>
<dbReference type="AlphaFoldDB" id="A0A7I7UD36"/>
<sequence>MTQVTASPASRTSRRRGGRAAERALTTISGVTLRALPRIPDRVKRLMLGGRTTTVDGNTLDTTLQLMLTGQQMFGLDGLVADDDPVVARAQLDVLAAGFKKHIPVASVTNLTVAGADGPINARHYRTDAEDAALLVFFHGGGHVIGSIDSHDDLCREICRSARIHVLSVDYRLAPEHKAPAGAQDAYAAYLWAREHAAELGADPDRIAVGGDSAGGNLSAVLTQRARDEGVPQPALQVLLYPATEVGIETRSQTLFADGFFLTARDMDWFMSQFLDDSGVEATDPRVSPLRAPDLSGLAPALVVTAGFDPLRDEGRLYAEALRAAGTPVDYREYGSVVHGFANFFPLGGDSATATADFISAIRAHLTRTG</sequence>
<reference evidence="5 6" key="1">
    <citation type="journal article" date="2019" name="Emerg. Microbes Infect.">
        <title>Comprehensive subspecies identification of 175 nontuberculous mycobacteria species based on 7547 genomic profiles.</title>
        <authorList>
            <person name="Matsumoto Y."/>
            <person name="Kinjo T."/>
            <person name="Motooka D."/>
            <person name="Nabeya D."/>
            <person name="Jung N."/>
            <person name="Uechi K."/>
            <person name="Horii T."/>
            <person name="Iida T."/>
            <person name="Fujita J."/>
            <person name="Nakamura S."/>
        </authorList>
    </citation>
    <scope>NUCLEOTIDE SEQUENCE [LARGE SCALE GENOMIC DNA]</scope>
    <source>
        <strain evidence="5 6">JCM 6367</strain>
    </source>
</reference>
<protein>
    <submittedName>
        <fullName evidence="5">Lipase</fullName>
    </submittedName>
</protein>
<name>A0A7I7UD36_MYCPF</name>
<dbReference type="RefSeq" id="WP_163768804.1">
    <property type="nucleotide sequence ID" value="NZ_AP022598.1"/>
</dbReference>
<evidence type="ECO:0000313" key="5">
    <source>
        <dbReference type="EMBL" id="BBY78156.1"/>
    </source>
</evidence>